<feature type="compositionally biased region" description="Basic and acidic residues" evidence="1">
    <location>
        <begin position="318"/>
        <end position="334"/>
    </location>
</feature>
<feature type="non-terminal residue" evidence="2">
    <location>
        <position position="1"/>
    </location>
</feature>
<feature type="compositionally biased region" description="Basic residues" evidence="1">
    <location>
        <begin position="160"/>
        <end position="174"/>
    </location>
</feature>
<evidence type="ECO:0000313" key="2">
    <source>
        <dbReference type="EMBL" id="CAA9325708.1"/>
    </source>
</evidence>
<proteinExistence type="predicted"/>
<dbReference type="AlphaFoldDB" id="A0A6J4L759"/>
<name>A0A6J4L759_9ACTN</name>
<protein>
    <submittedName>
        <fullName evidence="2">Uncharacterized protein</fullName>
    </submittedName>
</protein>
<sequence>APAAGHQRRGGGHLPRARPDRQRHQRRALRAELGPGRRARAPPRRAAQARPGHRAVAGHLAVPPPARRGQRPQGPAAVGAGDGQPGRGVAAQPPAGGHPEPERRHPHRRRARGDLGQQQGPLLEGAERDLHVRQAALRRRARGGRGDPRGGGRGVEGARPRHPAALRLPPRLRRRPAEGAHPLRRQGRGVADGAGADEARHRRRLGGAHPVHAVLPPRPRAADVHRAAPAAGRGPAVALRGGLGHGGPDRRLDLHRERPATPDADVAADDRLHRPGHRQQPRDQRALGPALDLRADGRAGRHHPAAARGRDGASGVHPHADVRHDGRHDLSAPL</sequence>
<feature type="compositionally biased region" description="Low complexity" evidence="1">
    <location>
        <begin position="227"/>
        <end position="240"/>
    </location>
</feature>
<feature type="compositionally biased region" description="Basic residues" evidence="1">
    <location>
        <begin position="1"/>
        <end position="11"/>
    </location>
</feature>
<evidence type="ECO:0000256" key="1">
    <source>
        <dbReference type="SAM" id="MobiDB-lite"/>
    </source>
</evidence>
<reference evidence="2" key="1">
    <citation type="submission" date="2020-02" db="EMBL/GenBank/DDBJ databases">
        <authorList>
            <person name="Meier V. D."/>
        </authorList>
    </citation>
    <scope>NUCLEOTIDE SEQUENCE</scope>
    <source>
        <strain evidence="2">AVDCRST_MAG48</strain>
    </source>
</reference>
<feature type="non-terminal residue" evidence="2">
    <location>
        <position position="334"/>
    </location>
</feature>
<dbReference type="EMBL" id="CADCTS010000414">
    <property type="protein sequence ID" value="CAA9325708.1"/>
    <property type="molecule type" value="Genomic_DNA"/>
</dbReference>
<feature type="compositionally biased region" description="Basic and acidic residues" evidence="1">
    <location>
        <begin position="247"/>
        <end position="260"/>
    </location>
</feature>
<accession>A0A6J4L759</accession>
<organism evidence="2">
    <name type="scientific">uncultured Friedmanniella sp</name>
    <dbReference type="NCBI Taxonomy" id="335381"/>
    <lineage>
        <taxon>Bacteria</taxon>
        <taxon>Bacillati</taxon>
        <taxon>Actinomycetota</taxon>
        <taxon>Actinomycetes</taxon>
        <taxon>Propionibacteriales</taxon>
        <taxon>Nocardioidaceae</taxon>
        <taxon>Friedmanniella</taxon>
        <taxon>environmental samples</taxon>
    </lineage>
</organism>
<gene>
    <name evidence="2" type="ORF">AVDCRST_MAG48-2890</name>
</gene>
<feature type="region of interest" description="Disordered" evidence="1">
    <location>
        <begin position="1"/>
        <end position="334"/>
    </location>
</feature>